<evidence type="ECO:0000313" key="2">
    <source>
        <dbReference type="EMBL" id="KAA9155996.1"/>
    </source>
</evidence>
<gene>
    <name evidence="2" type="ORF">FPZ12_028375</name>
</gene>
<organism evidence="2 3">
    <name type="scientific">Amycolatopsis acidicola</name>
    <dbReference type="NCBI Taxonomy" id="2596893"/>
    <lineage>
        <taxon>Bacteria</taxon>
        <taxon>Bacillati</taxon>
        <taxon>Actinomycetota</taxon>
        <taxon>Actinomycetes</taxon>
        <taxon>Pseudonocardiales</taxon>
        <taxon>Pseudonocardiaceae</taxon>
        <taxon>Amycolatopsis</taxon>
    </lineage>
</organism>
<comment type="caution">
    <text evidence="2">The sequence shown here is derived from an EMBL/GenBank/DDBJ whole genome shotgun (WGS) entry which is preliminary data.</text>
</comment>
<dbReference type="SUPFAM" id="SSF55920">
    <property type="entry name" value="Creatinase/aminopeptidase"/>
    <property type="match status" value="1"/>
</dbReference>
<accession>A0A5N0UXR6</accession>
<keyword evidence="3" id="KW-1185">Reference proteome</keyword>
<sequence length="222" mass="22726">MPETFDLERFAAAAELAAVGYTAVMDHLRPGQDVREITANVDRSTRRAGGLLGWYPELAPGTAGSDLVTLRGHDPATATLTAAEPVRYTLHPLLDGVQGYAAATAILSKASPPLRAAGEKCSAATDALLEALAPGAPLHTAYRAFDAEAADPQARCLIVALRGGAAEPLPGDLVAEPGTVVGVRTTVPVPGGGAVEFAETVAITAGGAEPLAKTPLRLVELY</sequence>
<dbReference type="InterPro" id="IPR000994">
    <property type="entry name" value="Pept_M24"/>
</dbReference>
<evidence type="ECO:0000313" key="3">
    <source>
        <dbReference type="Proteomes" id="UP000319769"/>
    </source>
</evidence>
<proteinExistence type="predicted"/>
<protein>
    <submittedName>
        <fullName evidence="2">M24 family metallopeptidase</fullName>
    </submittedName>
</protein>
<dbReference type="AlphaFoldDB" id="A0A5N0UXR6"/>
<dbReference type="EMBL" id="VMNW02000052">
    <property type="protein sequence ID" value="KAA9155996.1"/>
    <property type="molecule type" value="Genomic_DNA"/>
</dbReference>
<dbReference type="InterPro" id="IPR036005">
    <property type="entry name" value="Creatinase/aminopeptidase-like"/>
</dbReference>
<evidence type="ECO:0000259" key="1">
    <source>
        <dbReference type="Pfam" id="PF00557"/>
    </source>
</evidence>
<dbReference type="Proteomes" id="UP000319769">
    <property type="component" value="Unassembled WGS sequence"/>
</dbReference>
<dbReference type="Gene3D" id="3.90.230.10">
    <property type="entry name" value="Creatinase/methionine aminopeptidase superfamily"/>
    <property type="match status" value="1"/>
</dbReference>
<dbReference type="RefSeq" id="WP_144749113.1">
    <property type="nucleotide sequence ID" value="NZ_VMNW02000052.1"/>
</dbReference>
<reference evidence="2" key="1">
    <citation type="submission" date="2019-09" db="EMBL/GenBank/DDBJ databases">
        <authorList>
            <person name="Teo W.F.A."/>
            <person name="Duangmal K."/>
        </authorList>
    </citation>
    <scope>NUCLEOTIDE SEQUENCE [LARGE SCALE GENOMIC DNA]</scope>
    <source>
        <strain evidence="2">K81G1</strain>
    </source>
</reference>
<feature type="domain" description="Peptidase M24" evidence="1">
    <location>
        <begin position="9"/>
        <end position="204"/>
    </location>
</feature>
<dbReference type="OrthoDB" id="5193938at2"/>
<dbReference type="Pfam" id="PF00557">
    <property type="entry name" value="Peptidase_M24"/>
    <property type="match status" value="1"/>
</dbReference>
<name>A0A5N0UXR6_9PSEU</name>